<evidence type="ECO:0000256" key="1">
    <source>
        <dbReference type="SAM" id="MobiDB-lite"/>
    </source>
</evidence>
<dbReference type="Proteomes" id="UP000584642">
    <property type="component" value="Unassembled WGS sequence"/>
</dbReference>
<accession>A0ABX2TAD6</accession>
<reference evidence="2 3" key="1">
    <citation type="submission" date="2020-05" db="EMBL/GenBank/DDBJ databases">
        <title>Azospirillum oleiclasticum sp. nov, a nitrogen-fixing and heavy crude oil-emulsifying bacterium isolated from the crude oil of Yumen Oilfield.</title>
        <authorList>
            <person name="Wu D."/>
            <person name="Cai M."/>
            <person name="Zhang X."/>
        </authorList>
    </citation>
    <scope>NUCLEOTIDE SEQUENCE [LARGE SCALE GENOMIC DNA]</scope>
    <source>
        <strain evidence="2 3">ROY-1-1-2</strain>
    </source>
</reference>
<evidence type="ECO:0008006" key="4">
    <source>
        <dbReference type="Google" id="ProtNLM"/>
    </source>
</evidence>
<dbReference type="SUPFAM" id="SSF81901">
    <property type="entry name" value="HCP-like"/>
    <property type="match status" value="1"/>
</dbReference>
<proteinExistence type="predicted"/>
<sequence>MHEIQSPPALHGSTLRAVGPVAAGMAAMLLLAVPGDGFALTHDERPVSAGTLESWLGQATEPRPSGESGEPTPAAKPRPEWRLAPFVAAGAIGGLAGTPLPLFIQVAAPLPQPDAVKEPETHVLISRMPPGASLSKGTDQADGAWLIPLNALSDLTITVPPGFAGNVTLTVTAVSDHGGGVVARQSKELAVPIFAPLPDPIPIQFATAEPIPEVGDETAAPLAAAMTASLPVPPPDTAQAETVAEQPTPPQPPQPQPMVALAPLPVPTPIPPAALPQPPVLKVAVPRPASPPPVPESTLMARGDALFAQGDLAAARLFYEMAAANGSDAAAVALGRTHDPVILARMRVRGLIPDADKAAEWYGRAAANGNAEAATRLKELAAWSAARPRTR</sequence>
<evidence type="ECO:0000313" key="3">
    <source>
        <dbReference type="Proteomes" id="UP000584642"/>
    </source>
</evidence>
<protein>
    <recommendedName>
        <fullName evidence="4">Sel1 repeat family protein</fullName>
    </recommendedName>
</protein>
<evidence type="ECO:0000313" key="2">
    <source>
        <dbReference type="EMBL" id="NYZ19640.1"/>
    </source>
</evidence>
<feature type="compositionally biased region" description="Pro residues" evidence="1">
    <location>
        <begin position="247"/>
        <end position="256"/>
    </location>
</feature>
<gene>
    <name evidence="2" type="ORF">HND93_07945</name>
</gene>
<dbReference type="InterPro" id="IPR011990">
    <property type="entry name" value="TPR-like_helical_dom_sf"/>
</dbReference>
<comment type="caution">
    <text evidence="2">The sequence shown here is derived from an EMBL/GenBank/DDBJ whole genome shotgun (WGS) entry which is preliminary data.</text>
</comment>
<dbReference type="Gene3D" id="1.25.40.10">
    <property type="entry name" value="Tetratricopeptide repeat domain"/>
    <property type="match status" value="1"/>
</dbReference>
<organism evidence="2 3">
    <name type="scientific">Azospirillum oleiclasticum</name>
    <dbReference type="NCBI Taxonomy" id="2735135"/>
    <lineage>
        <taxon>Bacteria</taxon>
        <taxon>Pseudomonadati</taxon>
        <taxon>Pseudomonadota</taxon>
        <taxon>Alphaproteobacteria</taxon>
        <taxon>Rhodospirillales</taxon>
        <taxon>Azospirillaceae</taxon>
        <taxon>Azospirillum</taxon>
    </lineage>
</organism>
<keyword evidence="3" id="KW-1185">Reference proteome</keyword>
<dbReference type="EMBL" id="JABFDB010000004">
    <property type="protein sequence ID" value="NYZ19640.1"/>
    <property type="molecule type" value="Genomic_DNA"/>
</dbReference>
<dbReference type="RefSeq" id="WP_180281414.1">
    <property type="nucleotide sequence ID" value="NZ_JABFDB010000004.1"/>
</dbReference>
<feature type="region of interest" description="Disordered" evidence="1">
    <location>
        <begin position="231"/>
        <end position="256"/>
    </location>
</feature>
<name>A0ABX2TAD6_9PROT</name>
<feature type="region of interest" description="Disordered" evidence="1">
    <location>
        <begin position="58"/>
        <end position="78"/>
    </location>
</feature>